<sequence length="135" mass="14886">MDHHQKNPGRSGRGGATVVLLLVGLSCLFWGYQGVVRRHRHEWAAAVKSLGLTATIMPASRWTSQMYVPGPQQLLERDVVIVMVDSESQGQALLTAPSSCPNDVKIYAFDGLSTARYAQLEERFPTAVVFTRITD</sequence>
<keyword evidence="3" id="KW-1185">Reference proteome</keyword>
<name>A0A517SC19_9PLAN</name>
<proteinExistence type="predicted"/>
<dbReference type="Proteomes" id="UP000315700">
    <property type="component" value="Chromosome"/>
</dbReference>
<dbReference type="InParanoid" id="A0A517SC19"/>
<keyword evidence="1" id="KW-0812">Transmembrane</keyword>
<gene>
    <name evidence="2" type="ORF">Pan44_16770</name>
</gene>
<protein>
    <submittedName>
        <fullName evidence="2">Uncharacterized protein</fullName>
    </submittedName>
</protein>
<dbReference type="AlphaFoldDB" id="A0A517SC19"/>
<evidence type="ECO:0000313" key="2">
    <source>
        <dbReference type="EMBL" id="QDT53654.1"/>
    </source>
</evidence>
<keyword evidence="1" id="KW-0472">Membrane</keyword>
<keyword evidence="1" id="KW-1133">Transmembrane helix</keyword>
<feature type="transmembrane region" description="Helical" evidence="1">
    <location>
        <begin position="12"/>
        <end position="32"/>
    </location>
</feature>
<reference evidence="2 3" key="1">
    <citation type="submission" date="2019-02" db="EMBL/GenBank/DDBJ databases">
        <title>Deep-cultivation of Planctomycetes and their phenomic and genomic characterization uncovers novel biology.</title>
        <authorList>
            <person name="Wiegand S."/>
            <person name="Jogler M."/>
            <person name="Boedeker C."/>
            <person name="Pinto D."/>
            <person name="Vollmers J."/>
            <person name="Rivas-Marin E."/>
            <person name="Kohn T."/>
            <person name="Peeters S.H."/>
            <person name="Heuer A."/>
            <person name="Rast P."/>
            <person name="Oberbeckmann S."/>
            <person name="Bunk B."/>
            <person name="Jeske O."/>
            <person name="Meyerdierks A."/>
            <person name="Storesund J.E."/>
            <person name="Kallscheuer N."/>
            <person name="Luecker S."/>
            <person name="Lage O.M."/>
            <person name="Pohl T."/>
            <person name="Merkel B.J."/>
            <person name="Hornburger P."/>
            <person name="Mueller R.-W."/>
            <person name="Bruemmer F."/>
            <person name="Labrenz M."/>
            <person name="Spormann A.M."/>
            <person name="Op den Camp H."/>
            <person name="Overmann J."/>
            <person name="Amann R."/>
            <person name="Jetten M.S.M."/>
            <person name="Mascher T."/>
            <person name="Medema M.H."/>
            <person name="Devos D.P."/>
            <person name="Kaster A.-K."/>
            <person name="Ovreas L."/>
            <person name="Rohde M."/>
            <person name="Galperin M.Y."/>
            <person name="Jogler C."/>
        </authorList>
    </citation>
    <scope>NUCLEOTIDE SEQUENCE [LARGE SCALE GENOMIC DNA]</scope>
    <source>
        <strain evidence="2 3">Pan44</strain>
    </source>
</reference>
<evidence type="ECO:0000313" key="3">
    <source>
        <dbReference type="Proteomes" id="UP000315700"/>
    </source>
</evidence>
<organism evidence="2 3">
    <name type="scientific">Caulifigura coniformis</name>
    <dbReference type="NCBI Taxonomy" id="2527983"/>
    <lineage>
        <taxon>Bacteria</taxon>
        <taxon>Pseudomonadati</taxon>
        <taxon>Planctomycetota</taxon>
        <taxon>Planctomycetia</taxon>
        <taxon>Planctomycetales</taxon>
        <taxon>Planctomycetaceae</taxon>
        <taxon>Caulifigura</taxon>
    </lineage>
</organism>
<dbReference type="PROSITE" id="PS51257">
    <property type="entry name" value="PROKAR_LIPOPROTEIN"/>
    <property type="match status" value="1"/>
</dbReference>
<dbReference type="KEGG" id="ccos:Pan44_16770"/>
<dbReference type="RefSeq" id="WP_145029032.1">
    <property type="nucleotide sequence ID" value="NZ_CP036271.1"/>
</dbReference>
<dbReference type="EMBL" id="CP036271">
    <property type="protein sequence ID" value="QDT53654.1"/>
    <property type="molecule type" value="Genomic_DNA"/>
</dbReference>
<accession>A0A517SC19</accession>
<evidence type="ECO:0000256" key="1">
    <source>
        <dbReference type="SAM" id="Phobius"/>
    </source>
</evidence>